<dbReference type="Proteomes" id="UP000178419">
    <property type="component" value="Unassembled WGS sequence"/>
</dbReference>
<evidence type="ECO:0000256" key="3">
    <source>
        <dbReference type="ARBA" id="ARBA00022763"/>
    </source>
</evidence>
<organism evidence="9 10">
    <name type="scientific">Candidatus Woesebacteria bacterium RIFCSPHIGHO2_01_FULL_38_9</name>
    <dbReference type="NCBI Taxonomy" id="1802492"/>
    <lineage>
        <taxon>Bacteria</taxon>
        <taxon>Candidatus Woeseibacteriota</taxon>
    </lineage>
</organism>
<dbReference type="InterPro" id="IPR012340">
    <property type="entry name" value="NA-bd_OB-fold"/>
</dbReference>
<name>A0A1F7XZU3_9BACT</name>
<dbReference type="HAMAP" id="MF_00201">
    <property type="entry name" value="RecO"/>
    <property type="match status" value="1"/>
</dbReference>
<dbReference type="PANTHER" id="PTHR33991:SF1">
    <property type="entry name" value="DNA REPAIR PROTEIN RECO"/>
    <property type="match status" value="1"/>
</dbReference>
<accession>A0A1F7XZU3</accession>
<evidence type="ECO:0000256" key="6">
    <source>
        <dbReference type="ARBA" id="ARBA00033409"/>
    </source>
</evidence>
<dbReference type="Gene3D" id="1.20.1440.120">
    <property type="entry name" value="Recombination protein O, C-terminal domain"/>
    <property type="match status" value="1"/>
</dbReference>
<dbReference type="InterPro" id="IPR037278">
    <property type="entry name" value="ARFGAP/RecO"/>
</dbReference>
<dbReference type="SUPFAM" id="SSF50249">
    <property type="entry name" value="Nucleic acid-binding proteins"/>
    <property type="match status" value="1"/>
</dbReference>
<evidence type="ECO:0000256" key="4">
    <source>
        <dbReference type="ARBA" id="ARBA00023172"/>
    </source>
</evidence>
<evidence type="ECO:0000256" key="1">
    <source>
        <dbReference type="ARBA" id="ARBA00007452"/>
    </source>
</evidence>
<evidence type="ECO:0000259" key="8">
    <source>
        <dbReference type="Pfam" id="PF11967"/>
    </source>
</evidence>
<dbReference type="InterPro" id="IPR022572">
    <property type="entry name" value="DNA_rep/recomb_RecO_N"/>
</dbReference>
<dbReference type="GO" id="GO:0043590">
    <property type="term" value="C:bacterial nucleoid"/>
    <property type="evidence" value="ECO:0007669"/>
    <property type="project" value="TreeGrafter"/>
</dbReference>
<protein>
    <recommendedName>
        <fullName evidence="2 7">DNA repair protein RecO</fullName>
    </recommendedName>
    <alternativeName>
        <fullName evidence="6 7">Recombination protein O</fullName>
    </alternativeName>
</protein>
<evidence type="ECO:0000256" key="2">
    <source>
        <dbReference type="ARBA" id="ARBA00021310"/>
    </source>
</evidence>
<comment type="similarity">
    <text evidence="1 7">Belongs to the RecO family.</text>
</comment>
<evidence type="ECO:0000313" key="9">
    <source>
        <dbReference type="EMBL" id="OGM20561.1"/>
    </source>
</evidence>
<dbReference type="Pfam" id="PF11967">
    <property type="entry name" value="RecO_N"/>
    <property type="match status" value="1"/>
</dbReference>
<dbReference type="GO" id="GO:0006302">
    <property type="term" value="P:double-strand break repair"/>
    <property type="evidence" value="ECO:0007669"/>
    <property type="project" value="TreeGrafter"/>
</dbReference>
<comment type="caution">
    <text evidence="9">The sequence shown here is derived from an EMBL/GenBank/DDBJ whole genome shotgun (WGS) entry which is preliminary data.</text>
</comment>
<comment type="function">
    <text evidence="7">Involved in DNA repair and RecF pathway recombination.</text>
</comment>
<dbReference type="InterPro" id="IPR042242">
    <property type="entry name" value="RecO_C"/>
</dbReference>
<evidence type="ECO:0000256" key="5">
    <source>
        <dbReference type="ARBA" id="ARBA00023204"/>
    </source>
</evidence>
<feature type="domain" description="DNA replication/recombination mediator RecO N-terminal" evidence="8">
    <location>
        <begin position="1"/>
        <end position="78"/>
    </location>
</feature>
<reference evidence="9 10" key="1">
    <citation type="journal article" date="2016" name="Nat. Commun.">
        <title>Thousands of microbial genomes shed light on interconnected biogeochemical processes in an aquifer system.</title>
        <authorList>
            <person name="Anantharaman K."/>
            <person name="Brown C.T."/>
            <person name="Hug L.A."/>
            <person name="Sharon I."/>
            <person name="Castelle C.J."/>
            <person name="Probst A.J."/>
            <person name="Thomas B.C."/>
            <person name="Singh A."/>
            <person name="Wilkins M.J."/>
            <person name="Karaoz U."/>
            <person name="Brodie E.L."/>
            <person name="Williams K.H."/>
            <person name="Hubbard S.S."/>
            <person name="Banfield J.F."/>
        </authorList>
    </citation>
    <scope>NUCLEOTIDE SEQUENCE [LARGE SCALE GENOMIC DNA]</scope>
</reference>
<dbReference type="Gene3D" id="2.40.50.140">
    <property type="entry name" value="Nucleic acid-binding proteins"/>
    <property type="match status" value="1"/>
</dbReference>
<dbReference type="Pfam" id="PF02565">
    <property type="entry name" value="RecO_C"/>
    <property type="match status" value="1"/>
</dbReference>
<dbReference type="AlphaFoldDB" id="A0A1F7XZU3"/>
<keyword evidence="3 7" id="KW-0227">DNA damage</keyword>
<dbReference type="InterPro" id="IPR003717">
    <property type="entry name" value="RecO"/>
</dbReference>
<dbReference type="EMBL" id="MGGE01000039">
    <property type="protein sequence ID" value="OGM20561.1"/>
    <property type="molecule type" value="Genomic_DNA"/>
</dbReference>
<dbReference type="SUPFAM" id="SSF57863">
    <property type="entry name" value="ArfGap/RecO-like zinc finger"/>
    <property type="match status" value="1"/>
</dbReference>
<proteinExistence type="inferred from homology"/>
<keyword evidence="5 7" id="KW-0234">DNA repair</keyword>
<evidence type="ECO:0000256" key="7">
    <source>
        <dbReference type="HAMAP-Rule" id="MF_00201"/>
    </source>
</evidence>
<keyword evidence="4 7" id="KW-0233">DNA recombination</keyword>
<sequence>MSYSSEGIVLARRNYSEADRILVIFTKNFGKLSFLAKGVRKPKSRKRGHIEVFSHIRFSASQGKGLDLITETETISSYKVIRSSLKKVSVAYFLMEVVGRLSQEEEKNQEFYELILKNLELLCDTNSLKSLRKEFIYKSLVLLGFWPKQRMMGDADQALEEVLERKLSTIRVGRKLLT</sequence>
<dbReference type="PANTHER" id="PTHR33991">
    <property type="entry name" value="DNA REPAIR PROTEIN RECO"/>
    <property type="match status" value="1"/>
</dbReference>
<evidence type="ECO:0000313" key="10">
    <source>
        <dbReference type="Proteomes" id="UP000178419"/>
    </source>
</evidence>
<dbReference type="NCBIfam" id="TIGR00613">
    <property type="entry name" value="reco"/>
    <property type="match status" value="1"/>
</dbReference>
<dbReference type="GO" id="GO:0006310">
    <property type="term" value="P:DNA recombination"/>
    <property type="evidence" value="ECO:0007669"/>
    <property type="project" value="UniProtKB-UniRule"/>
</dbReference>
<gene>
    <name evidence="7" type="primary">recO</name>
    <name evidence="9" type="ORF">A2714_04445</name>
</gene>